<evidence type="ECO:0008006" key="3">
    <source>
        <dbReference type="Google" id="ProtNLM"/>
    </source>
</evidence>
<feature type="non-terminal residue" evidence="1">
    <location>
        <position position="1"/>
    </location>
</feature>
<keyword evidence="2" id="KW-1185">Reference proteome</keyword>
<dbReference type="AlphaFoldDB" id="A0A371HJE8"/>
<accession>A0A371HJE8</accession>
<dbReference type="OrthoDB" id="95964at2759"/>
<evidence type="ECO:0000313" key="2">
    <source>
        <dbReference type="Proteomes" id="UP000257109"/>
    </source>
</evidence>
<gene>
    <name evidence="1" type="ORF">CR513_13594</name>
</gene>
<dbReference type="Gene3D" id="3.30.420.10">
    <property type="entry name" value="Ribonuclease H-like superfamily/Ribonuclease H"/>
    <property type="match status" value="1"/>
</dbReference>
<evidence type="ECO:0000313" key="1">
    <source>
        <dbReference type="EMBL" id="RDY02890.1"/>
    </source>
</evidence>
<dbReference type="InterPro" id="IPR036397">
    <property type="entry name" value="RNaseH_sf"/>
</dbReference>
<name>A0A371HJE8_MUCPR</name>
<protein>
    <recommendedName>
        <fullName evidence="3">Integrase catalytic domain-containing protein</fullName>
    </recommendedName>
</protein>
<organism evidence="1 2">
    <name type="scientific">Mucuna pruriens</name>
    <name type="common">Velvet bean</name>
    <name type="synonym">Dolichos pruriens</name>
    <dbReference type="NCBI Taxonomy" id="157652"/>
    <lineage>
        <taxon>Eukaryota</taxon>
        <taxon>Viridiplantae</taxon>
        <taxon>Streptophyta</taxon>
        <taxon>Embryophyta</taxon>
        <taxon>Tracheophyta</taxon>
        <taxon>Spermatophyta</taxon>
        <taxon>Magnoliopsida</taxon>
        <taxon>eudicotyledons</taxon>
        <taxon>Gunneridae</taxon>
        <taxon>Pentapetalae</taxon>
        <taxon>rosids</taxon>
        <taxon>fabids</taxon>
        <taxon>Fabales</taxon>
        <taxon>Fabaceae</taxon>
        <taxon>Papilionoideae</taxon>
        <taxon>50 kb inversion clade</taxon>
        <taxon>NPAAA clade</taxon>
        <taxon>indigoferoid/millettioid clade</taxon>
        <taxon>Phaseoleae</taxon>
        <taxon>Mucuna</taxon>
    </lineage>
</organism>
<dbReference type="EMBL" id="QJKJ01002438">
    <property type="protein sequence ID" value="RDY02890.1"/>
    <property type="molecule type" value="Genomic_DNA"/>
</dbReference>
<sequence length="77" mass="8667">MFGVLEDLINDQRNHFCNRTMSTLLEKYGVVHQVATSYHPRPMGKPRRSLGSQDSILNLVRNVSLSDSLRQSISPPG</sequence>
<dbReference type="GO" id="GO:0003676">
    <property type="term" value="F:nucleic acid binding"/>
    <property type="evidence" value="ECO:0007669"/>
    <property type="project" value="InterPro"/>
</dbReference>
<comment type="caution">
    <text evidence="1">The sequence shown here is derived from an EMBL/GenBank/DDBJ whole genome shotgun (WGS) entry which is preliminary data.</text>
</comment>
<reference evidence="1" key="1">
    <citation type="submission" date="2018-05" db="EMBL/GenBank/DDBJ databases">
        <title>Draft genome of Mucuna pruriens seed.</title>
        <authorList>
            <person name="Nnadi N.E."/>
            <person name="Vos R."/>
            <person name="Hasami M.H."/>
            <person name="Devisetty U.K."/>
            <person name="Aguiy J.C."/>
        </authorList>
    </citation>
    <scope>NUCLEOTIDE SEQUENCE [LARGE SCALE GENOMIC DNA]</scope>
    <source>
        <strain evidence="1">JCA_2017</strain>
    </source>
</reference>
<proteinExistence type="predicted"/>
<dbReference type="Proteomes" id="UP000257109">
    <property type="component" value="Unassembled WGS sequence"/>
</dbReference>